<accession>A0A6J4U0X8</accession>
<sequence length="452" mass="49456">ELEHHPQPGRRTRSGAAPRVVRSRADTPPQQRDPLGRRSRLPPELARDGTRHDCPRRLRRGHECPCGSPPRGQHLLRPLRPDDLPGGRATARAAGARVLEGHLGAGRAHRARGLPRRLPRFPRVDPRPDDGSVRALAGEADADPRRGVGLHRRGAGGGAETGGTLVVPGRGIHRSGRRRGHPSPLGPGSRVPREPLRQHPRAPRGSGARVERRPAPHRVRDPRRRLPRGPRAGPRAHVLLRAHLRPRPRRRHQRDLVPVRDASALLGRNPDEQADHGPRAGRRVSPGVRAGAGAAGARDQGDGWRSGPLPPGPHRRGRATLLHAQAAFDAGVAAGRRPPLDHRGRRPCDRRRTAHAQDAPRRDAAAHQHPARRDEHRRTAPRAADVRRSARGLHPVLQPTARGAAGGHRVGAGQLRLRRLRRWLDVEAVPRPVLPQAPLDGLRPAHPRRDAA</sequence>
<evidence type="ECO:0000256" key="1">
    <source>
        <dbReference type="SAM" id="MobiDB-lite"/>
    </source>
</evidence>
<feature type="region of interest" description="Disordered" evidence="1">
    <location>
        <begin position="429"/>
        <end position="452"/>
    </location>
</feature>
<feature type="non-terminal residue" evidence="2">
    <location>
        <position position="1"/>
    </location>
</feature>
<feature type="compositionally biased region" description="Basic and acidic residues" evidence="1">
    <location>
        <begin position="338"/>
        <end position="351"/>
    </location>
</feature>
<gene>
    <name evidence="2" type="ORF">AVDCRST_MAG30-4428</name>
</gene>
<feature type="compositionally biased region" description="Basic and acidic residues" evidence="1">
    <location>
        <begin position="269"/>
        <end position="278"/>
    </location>
</feature>
<feature type="compositionally biased region" description="Low complexity" evidence="1">
    <location>
        <begin position="283"/>
        <end position="298"/>
    </location>
</feature>
<feature type="region of interest" description="Disordered" evidence="1">
    <location>
        <begin position="107"/>
        <end position="317"/>
    </location>
</feature>
<feature type="non-terminal residue" evidence="2">
    <location>
        <position position="452"/>
    </location>
</feature>
<dbReference type="AlphaFoldDB" id="A0A6J4U0X8"/>
<feature type="compositionally biased region" description="Basic and acidic residues" evidence="1">
    <location>
        <begin position="122"/>
        <end position="132"/>
    </location>
</feature>
<dbReference type="GO" id="GO:0016740">
    <property type="term" value="F:transferase activity"/>
    <property type="evidence" value="ECO:0007669"/>
    <property type="project" value="UniProtKB-KW"/>
</dbReference>
<feature type="compositionally biased region" description="Basic residues" evidence="1">
    <location>
        <begin position="107"/>
        <end position="120"/>
    </location>
</feature>
<dbReference type="EMBL" id="CADCVS010000580">
    <property type="protein sequence ID" value="CAA9537894.1"/>
    <property type="molecule type" value="Genomic_DNA"/>
</dbReference>
<keyword evidence="2" id="KW-0808">Transferase</keyword>
<feature type="region of interest" description="Disordered" evidence="1">
    <location>
        <begin position="330"/>
        <end position="393"/>
    </location>
</feature>
<feature type="compositionally biased region" description="Basic residues" evidence="1">
    <location>
        <begin position="171"/>
        <end position="181"/>
    </location>
</feature>
<organism evidence="2">
    <name type="scientific">uncultured Solirubrobacteraceae bacterium</name>
    <dbReference type="NCBI Taxonomy" id="1162706"/>
    <lineage>
        <taxon>Bacteria</taxon>
        <taxon>Bacillati</taxon>
        <taxon>Actinomycetota</taxon>
        <taxon>Thermoleophilia</taxon>
        <taxon>Solirubrobacterales</taxon>
        <taxon>Solirubrobacteraceae</taxon>
        <taxon>environmental samples</taxon>
    </lineage>
</organism>
<proteinExistence type="predicted"/>
<feature type="region of interest" description="Disordered" evidence="1">
    <location>
        <begin position="1"/>
        <end position="92"/>
    </location>
</feature>
<feature type="compositionally biased region" description="Basic and acidic residues" evidence="1">
    <location>
        <begin position="358"/>
        <end position="388"/>
    </location>
</feature>
<feature type="compositionally biased region" description="Basic residues" evidence="1">
    <location>
        <begin position="238"/>
        <end position="253"/>
    </location>
</feature>
<feature type="compositionally biased region" description="Basic residues" evidence="1">
    <location>
        <begin position="215"/>
        <end position="228"/>
    </location>
</feature>
<name>A0A6J4U0X8_9ACTN</name>
<feature type="compositionally biased region" description="Basic and acidic residues" evidence="1">
    <location>
        <begin position="45"/>
        <end position="56"/>
    </location>
</feature>
<reference evidence="2" key="1">
    <citation type="submission" date="2020-02" db="EMBL/GenBank/DDBJ databases">
        <authorList>
            <person name="Meier V. D."/>
        </authorList>
    </citation>
    <scope>NUCLEOTIDE SEQUENCE</scope>
    <source>
        <strain evidence="2">AVDCRST_MAG30</strain>
    </source>
</reference>
<protein>
    <submittedName>
        <fullName evidence="2">Exopolysaccharide biosynthesis polyprenyl glycosylphosphotransferase</fullName>
    </submittedName>
</protein>
<evidence type="ECO:0000313" key="2">
    <source>
        <dbReference type="EMBL" id="CAA9537894.1"/>
    </source>
</evidence>